<dbReference type="eggNOG" id="ENOG502SXQE">
    <property type="taxonomic scope" value="Eukaryota"/>
</dbReference>
<dbReference type="HOGENOM" id="CLU_522954_0_0_1"/>
<dbReference type="InParanoid" id="C4JM39"/>
<evidence type="ECO:0000313" key="3">
    <source>
        <dbReference type="Proteomes" id="UP000002058"/>
    </source>
</evidence>
<feature type="compositionally biased region" description="Polar residues" evidence="1">
    <location>
        <begin position="206"/>
        <end position="216"/>
    </location>
</feature>
<accession>C4JM39</accession>
<feature type="region of interest" description="Disordered" evidence="1">
    <location>
        <begin position="493"/>
        <end position="521"/>
    </location>
</feature>
<reference evidence="3" key="1">
    <citation type="journal article" date="2009" name="Genome Res.">
        <title>Comparative genomic analyses of the human fungal pathogens Coccidioides and their relatives.</title>
        <authorList>
            <person name="Sharpton T.J."/>
            <person name="Stajich J.E."/>
            <person name="Rounsley S.D."/>
            <person name="Gardner M.J."/>
            <person name="Wortman J.R."/>
            <person name="Jordar V.S."/>
            <person name="Maiti R."/>
            <person name="Kodira C.D."/>
            <person name="Neafsey D.E."/>
            <person name="Zeng Q."/>
            <person name="Hung C.-Y."/>
            <person name="McMahan C."/>
            <person name="Muszewska A."/>
            <person name="Grynberg M."/>
            <person name="Mandel M.A."/>
            <person name="Kellner E.M."/>
            <person name="Barker B.M."/>
            <person name="Galgiani J.N."/>
            <person name="Orbach M.J."/>
            <person name="Kirkland T.N."/>
            <person name="Cole G.T."/>
            <person name="Henn M.R."/>
            <person name="Birren B.W."/>
            <person name="Taylor J.W."/>
        </authorList>
    </citation>
    <scope>NUCLEOTIDE SEQUENCE [LARGE SCALE GENOMIC DNA]</scope>
    <source>
        <strain evidence="3">UAMH 1704</strain>
    </source>
</reference>
<name>C4JM39_UNCRE</name>
<gene>
    <name evidence="2" type="ORF">UREG_03897</name>
</gene>
<dbReference type="AlphaFoldDB" id="C4JM39"/>
<feature type="compositionally biased region" description="Basic and acidic residues" evidence="1">
    <location>
        <begin position="506"/>
        <end position="521"/>
    </location>
</feature>
<organism evidence="2 3">
    <name type="scientific">Uncinocarpus reesii (strain UAMH 1704)</name>
    <dbReference type="NCBI Taxonomy" id="336963"/>
    <lineage>
        <taxon>Eukaryota</taxon>
        <taxon>Fungi</taxon>
        <taxon>Dikarya</taxon>
        <taxon>Ascomycota</taxon>
        <taxon>Pezizomycotina</taxon>
        <taxon>Eurotiomycetes</taxon>
        <taxon>Eurotiomycetidae</taxon>
        <taxon>Onygenales</taxon>
        <taxon>Onygenaceae</taxon>
        <taxon>Uncinocarpus</taxon>
    </lineage>
</organism>
<feature type="region of interest" description="Disordered" evidence="1">
    <location>
        <begin position="159"/>
        <end position="243"/>
    </location>
</feature>
<protein>
    <submittedName>
        <fullName evidence="2">Uncharacterized protein</fullName>
    </submittedName>
</protein>
<dbReference type="Proteomes" id="UP000002058">
    <property type="component" value="Unassembled WGS sequence"/>
</dbReference>
<dbReference type="VEuPathDB" id="FungiDB:UREG_03897"/>
<evidence type="ECO:0000256" key="1">
    <source>
        <dbReference type="SAM" id="MobiDB-lite"/>
    </source>
</evidence>
<dbReference type="KEGG" id="ure:UREG_03897"/>
<dbReference type="EMBL" id="CH476616">
    <property type="protein sequence ID" value="EEP79051.1"/>
    <property type="molecule type" value="Genomic_DNA"/>
</dbReference>
<evidence type="ECO:0000313" key="2">
    <source>
        <dbReference type="EMBL" id="EEP79051.1"/>
    </source>
</evidence>
<dbReference type="RefSeq" id="XP_002544380.1">
    <property type="nucleotide sequence ID" value="XM_002544334.1"/>
</dbReference>
<dbReference type="GeneID" id="8441494"/>
<keyword evidence="3" id="KW-1185">Reference proteome</keyword>
<sequence>MPTQLKHSIQTDEHPVEAIWNPDKITFEPFDHPVIEGDELQLVPRYLAPSRSCSALISERHQHIHFSTAASWLHWNPETGSFSGIVPFVSDVTERNLHPNADPFEFAEDRGPTCYILHFTVKATLTQCFTAQARFKQTIRVRVAINVSKRAHIMELDNSASSSLNEVPSRGLSDFSDSSEADGEQSTQYGRVPDFPATKPEDGKTSPGNCDGSSTEPSDKMSHVAQSKPALQPARPSEILRPTGDCVCRSPPVVKDSCSLFSGIYCSETNVEGRNETFMSTYEWPSAPLSHSFYTGFPFTEFLPWGIAASGLNSKQNNSSKIDSTFLDKVKQVRNDDHSLPEPVVTEQVQKQLYTPVLFEGGRNRADSGVSFVPDAGWSPYSYVEGDSPLELDSVDGSNSPVYRRKRDELSRAGDYAIISHGLLTPPISEQGIRRKESKEPWEGYPWLIGREERASFVQMLRNKSKQELESFNADDESFFVSCFADSLDSGSIFEDDDDYGSDYTIEEHGHPRPECCHSSA</sequence>
<proteinExistence type="predicted"/>
<dbReference type="OrthoDB" id="4199003at2759"/>